<dbReference type="Proteomes" id="UP001151760">
    <property type="component" value="Unassembled WGS sequence"/>
</dbReference>
<feature type="region of interest" description="Disordered" evidence="1">
    <location>
        <begin position="1"/>
        <end position="83"/>
    </location>
</feature>
<evidence type="ECO:0000256" key="1">
    <source>
        <dbReference type="SAM" id="MobiDB-lite"/>
    </source>
</evidence>
<proteinExistence type="predicted"/>
<keyword evidence="3" id="KW-1185">Reference proteome</keyword>
<sequence length="83" mass="9260">MASLPTRRVNSPSYTSIKARPVLISTDISEISRKPSKTSKHGHEKRKSTRDPKDSEPEAKVKKSTLVKPQSTKEKDKNSNVSI</sequence>
<reference evidence="2" key="2">
    <citation type="submission" date="2022-01" db="EMBL/GenBank/DDBJ databases">
        <authorList>
            <person name="Yamashiro T."/>
            <person name="Shiraishi A."/>
            <person name="Satake H."/>
            <person name="Nakayama K."/>
        </authorList>
    </citation>
    <scope>NUCLEOTIDE SEQUENCE</scope>
</reference>
<gene>
    <name evidence="2" type="ORF">Tco_0976309</name>
</gene>
<reference evidence="2" key="1">
    <citation type="journal article" date="2022" name="Int. J. Mol. Sci.">
        <title>Draft Genome of Tanacetum Coccineum: Genomic Comparison of Closely Related Tanacetum-Family Plants.</title>
        <authorList>
            <person name="Yamashiro T."/>
            <person name="Shiraishi A."/>
            <person name="Nakayama K."/>
            <person name="Satake H."/>
        </authorList>
    </citation>
    <scope>NUCLEOTIDE SEQUENCE</scope>
</reference>
<dbReference type="EMBL" id="BQNB010016297">
    <property type="protein sequence ID" value="GJT50152.1"/>
    <property type="molecule type" value="Genomic_DNA"/>
</dbReference>
<feature type="compositionally biased region" description="Basic and acidic residues" evidence="1">
    <location>
        <begin position="71"/>
        <end position="83"/>
    </location>
</feature>
<organism evidence="2 3">
    <name type="scientific">Tanacetum coccineum</name>
    <dbReference type="NCBI Taxonomy" id="301880"/>
    <lineage>
        <taxon>Eukaryota</taxon>
        <taxon>Viridiplantae</taxon>
        <taxon>Streptophyta</taxon>
        <taxon>Embryophyta</taxon>
        <taxon>Tracheophyta</taxon>
        <taxon>Spermatophyta</taxon>
        <taxon>Magnoliopsida</taxon>
        <taxon>eudicotyledons</taxon>
        <taxon>Gunneridae</taxon>
        <taxon>Pentapetalae</taxon>
        <taxon>asterids</taxon>
        <taxon>campanulids</taxon>
        <taxon>Asterales</taxon>
        <taxon>Asteraceae</taxon>
        <taxon>Asteroideae</taxon>
        <taxon>Anthemideae</taxon>
        <taxon>Anthemidinae</taxon>
        <taxon>Tanacetum</taxon>
    </lineage>
</organism>
<protein>
    <submittedName>
        <fullName evidence="2">Uncharacterized protein</fullName>
    </submittedName>
</protein>
<accession>A0ABQ5EHA5</accession>
<name>A0ABQ5EHA5_9ASTR</name>
<feature type="compositionally biased region" description="Basic residues" evidence="1">
    <location>
        <begin position="34"/>
        <end position="48"/>
    </location>
</feature>
<feature type="compositionally biased region" description="Basic and acidic residues" evidence="1">
    <location>
        <begin position="49"/>
        <end position="61"/>
    </location>
</feature>
<evidence type="ECO:0000313" key="2">
    <source>
        <dbReference type="EMBL" id="GJT50152.1"/>
    </source>
</evidence>
<evidence type="ECO:0000313" key="3">
    <source>
        <dbReference type="Proteomes" id="UP001151760"/>
    </source>
</evidence>
<comment type="caution">
    <text evidence="2">The sequence shown here is derived from an EMBL/GenBank/DDBJ whole genome shotgun (WGS) entry which is preliminary data.</text>
</comment>